<feature type="region of interest" description="Disordered" evidence="2">
    <location>
        <begin position="208"/>
        <end position="234"/>
    </location>
</feature>
<evidence type="ECO:0000256" key="1">
    <source>
        <dbReference type="ARBA" id="ARBA00007473"/>
    </source>
</evidence>
<feature type="region of interest" description="Disordered" evidence="2">
    <location>
        <begin position="267"/>
        <end position="295"/>
    </location>
</feature>
<feature type="region of interest" description="Disordered" evidence="2">
    <location>
        <begin position="561"/>
        <end position="614"/>
    </location>
</feature>
<feature type="region of interest" description="Disordered" evidence="2">
    <location>
        <begin position="30"/>
        <end position="67"/>
    </location>
</feature>
<feature type="domain" description="Kri1-like C-terminal" evidence="3">
    <location>
        <begin position="476"/>
        <end position="557"/>
    </location>
</feature>
<comment type="similarity">
    <text evidence="1">Belongs to the KRI1 family.</text>
</comment>
<evidence type="ECO:0000313" key="5">
    <source>
        <dbReference type="Proteomes" id="UP000076738"/>
    </source>
</evidence>
<feature type="compositionally biased region" description="Basic residues" evidence="2">
    <location>
        <begin position="573"/>
        <end position="586"/>
    </location>
</feature>
<dbReference type="Proteomes" id="UP000076738">
    <property type="component" value="Unassembled WGS sequence"/>
</dbReference>
<dbReference type="GO" id="GO:0000447">
    <property type="term" value="P:endonucleolytic cleavage in ITS1 to separate SSU-rRNA from 5.8S rRNA and LSU-rRNA from tricistronic rRNA transcript (SSU-rRNA, 5.8S rRNA, LSU-rRNA)"/>
    <property type="evidence" value="ECO:0007669"/>
    <property type="project" value="TreeGrafter"/>
</dbReference>
<dbReference type="PANTHER" id="PTHR14490:SF5">
    <property type="entry name" value="PROTEIN KRI1 HOMOLOG"/>
    <property type="match status" value="1"/>
</dbReference>
<reference evidence="4 5" key="1">
    <citation type="journal article" date="2016" name="Mol. Biol. Evol.">
        <title>Comparative Genomics of Early-Diverging Mushroom-Forming Fungi Provides Insights into the Origins of Lignocellulose Decay Capabilities.</title>
        <authorList>
            <person name="Nagy L.G."/>
            <person name="Riley R."/>
            <person name="Tritt A."/>
            <person name="Adam C."/>
            <person name="Daum C."/>
            <person name="Floudas D."/>
            <person name="Sun H."/>
            <person name="Yadav J.S."/>
            <person name="Pangilinan J."/>
            <person name="Larsson K.H."/>
            <person name="Matsuura K."/>
            <person name="Barry K."/>
            <person name="Labutti K."/>
            <person name="Kuo R."/>
            <person name="Ohm R.A."/>
            <person name="Bhattacharya S.S."/>
            <person name="Shirouzu T."/>
            <person name="Yoshinaga Y."/>
            <person name="Martin F.M."/>
            <person name="Grigoriev I.V."/>
            <person name="Hibbett D.S."/>
        </authorList>
    </citation>
    <scope>NUCLEOTIDE SEQUENCE [LARGE SCALE GENOMIC DNA]</scope>
    <source>
        <strain evidence="4 5">TUFC12733</strain>
    </source>
</reference>
<dbReference type="GO" id="GO:0005730">
    <property type="term" value="C:nucleolus"/>
    <property type="evidence" value="ECO:0007669"/>
    <property type="project" value="TreeGrafter"/>
</dbReference>
<dbReference type="EMBL" id="KV417338">
    <property type="protein sequence ID" value="KZO90589.1"/>
    <property type="molecule type" value="Genomic_DNA"/>
</dbReference>
<dbReference type="GO" id="GO:0030686">
    <property type="term" value="C:90S preribosome"/>
    <property type="evidence" value="ECO:0007669"/>
    <property type="project" value="TreeGrafter"/>
</dbReference>
<keyword evidence="5" id="KW-1185">Reference proteome</keyword>
<gene>
    <name evidence="4" type="ORF">CALVIDRAFT_390055</name>
</gene>
<evidence type="ECO:0000256" key="2">
    <source>
        <dbReference type="SAM" id="MobiDB-lite"/>
    </source>
</evidence>
<feature type="region of interest" description="Disordered" evidence="2">
    <location>
        <begin position="312"/>
        <end position="348"/>
    </location>
</feature>
<dbReference type="InterPro" id="IPR024626">
    <property type="entry name" value="Kri1-like_C"/>
</dbReference>
<organism evidence="4 5">
    <name type="scientific">Calocera viscosa (strain TUFC12733)</name>
    <dbReference type="NCBI Taxonomy" id="1330018"/>
    <lineage>
        <taxon>Eukaryota</taxon>
        <taxon>Fungi</taxon>
        <taxon>Dikarya</taxon>
        <taxon>Basidiomycota</taxon>
        <taxon>Agaricomycotina</taxon>
        <taxon>Dacrymycetes</taxon>
        <taxon>Dacrymycetales</taxon>
        <taxon>Dacrymycetaceae</taxon>
        <taxon>Calocera</taxon>
    </lineage>
</organism>
<feature type="compositionally biased region" description="Acidic residues" evidence="2">
    <location>
        <begin position="42"/>
        <end position="62"/>
    </location>
</feature>
<dbReference type="Pfam" id="PF12936">
    <property type="entry name" value="Kri1_C"/>
    <property type="match status" value="1"/>
</dbReference>
<dbReference type="OrthoDB" id="10252032at2759"/>
<dbReference type="InterPro" id="IPR018034">
    <property type="entry name" value="Kri1"/>
</dbReference>
<feature type="region of interest" description="Disordered" evidence="2">
    <location>
        <begin position="441"/>
        <end position="468"/>
    </location>
</feature>
<proteinExistence type="inferred from homology"/>
<dbReference type="PANTHER" id="PTHR14490">
    <property type="entry name" value="ZINC FINGER, ZZ TYPE"/>
    <property type="match status" value="1"/>
</dbReference>
<dbReference type="AlphaFoldDB" id="A0A167GIB6"/>
<name>A0A167GIB6_CALVF</name>
<accession>A0A167GIB6</accession>
<sequence>MDLFDDDEAHQLTINEHYAAAYATKKEREELSKLKDKYGSGSEEDEDDDGESDEEEDEDGEELTPAVDAAILKTLSRIRRGDPTIYEQGKNIFEEEATRMARRSGSAGMPAKQVKNGSKPITLRDMAVDALLHPGRDEDPLPTHAQEQAALRAETISAFKVATADDDDDLLSLRNPADEMDSAAYRQFLLETVGEDDVKVALVMEETERGAQGPTKTAQGAEDAKTARRKKKGRTNAIADEDFLMNYILNRGWVDQSQLRNPTFEEVATHPHGEPSGSHSVERNEELAEDDSDFEDITDKFESSYNFRFEEPNAAVIATHPRNLQSTVRRQDDHRKQQREKRKTRKEDEKLVKEEELKRLKALKRKEIQDKLKMLGLVSGKQEIRSDQLDLEGDFDPDAHDSQMRGIFDEEEYYAQADETKPTWADDVDITDIVPHAAEDKRSIKRRKKHDRDANEPEWDELDGPYAPISAQGPDQLDEYMDEYFGLDYNGMAGDLPTRFKYMKVPSTTYGLTPTDILLADDSELNAYLGVKKYAPYRSDGTEKLGKRYWELKEALKGRSWTGEASDEVMNKSMKKRKGRKERARLRALQDDGTPTGSGSADGEEKPGKRQKVA</sequence>
<evidence type="ECO:0000313" key="4">
    <source>
        <dbReference type="EMBL" id="KZO90589.1"/>
    </source>
</evidence>
<dbReference type="Pfam" id="PF05178">
    <property type="entry name" value="Kri1"/>
    <property type="match status" value="1"/>
</dbReference>
<evidence type="ECO:0000259" key="3">
    <source>
        <dbReference type="Pfam" id="PF12936"/>
    </source>
</evidence>
<dbReference type="STRING" id="1330018.A0A167GIB6"/>
<protein>
    <submittedName>
        <fullName evidence="4">Krr1-domain-containing protein</fullName>
    </submittedName>
</protein>